<evidence type="ECO:0000256" key="1">
    <source>
        <dbReference type="SAM" id="SignalP"/>
    </source>
</evidence>
<feature type="signal peptide" evidence="1">
    <location>
        <begin position="1"/>
        <end position="29"/>
    </location>
</feature>
<protein>
    <submittedName>
        <fullName evidence="2">PEP-CTERM sorting domain-containing protein</fullName>
    </submittedName>
</protein>
<dbReference type="EMBL" id="CP017708">
    <property type="protein sequence ID" value="AOY80208.1"/>
    <property type="molecule type" value="Genomic_DNA"/>
</dbReference>
<dbReference type="AlphaFoldDB" id="A0A1D9FXW3"/>
<accession>A0A1D9FXW3</accession>
<reference evidence="3" key="1">
    <citation type="submission" date="2016-10" db="EMBL/GenBank/DDBJ databases">
        <title>Comparative genomics uncovers the prolific and rare metabolic potential of the cyanobacterial genus Moorea.</title>
        <authorList>
            <person name="Leao T."/>
            <person name="Castelao G."/>
            <person name="Korobeynikov A."/>
            <person name="Monroe E.A."/>
            <person name="Podell S."/>
            <person name="Glukhov E."/>
            <person name="Allen E."/>
            <person name="Gerwick W.H."/>
            <person name="Gerwick L."/>
        </authorList>
    </citation>
    <scope>NUCLEOTIDE SEQUENCE [LARGE SCALE GENOMIC DNA]</scope>
    <source>
        <strain evidence="3">JHB</strain>
    </source>
</reference>
<name>A0A1D9FXW3_MOOP1</name>
<dbReference type="NCBIfam" id="TIGR02595">
    <property type="entry name" value="PEP_CTERM"/>
    <property type="match status" value="1"/>
</dbReference>
<proteinExistence type="predicted"/>
<gene>
    <name evidence="2" type="ORF">BJP36_10020</name>
</gene>
<organism evidence="2 3">
    <name type="scientific">Moorena producens (strain JHB)</name>
    <dbReference type="NCBI Taxonomy" id="1454205"/>
    <lineage>
        <taxon>Bacteria</taxon>
        <taxon>Bacillati</taxon>
        <taxon>Cyanobacteriota</taxon>
        <taxon>Cyanophyceae</taxon>
        <taxon>Coleofasciculales</taxon>
        <taxon>Coleofasciculaceae</taxon>
        <taxon>Moorena</taxon>
    </lineage>
</organism>
<dbReference type="Proteomes" id="UP000176944">
    <property type="component" value="Chromosome"/>
</dbReference>
<feature type="chain" id="PRO_5009441666" evidence="1">
    <location>
        <begin position="30"/>
        <end position="248"/>
    </location>
</feature>
<sequence length="248" mass="26199">MTKKLLTKLTVATTSLALVTLGTTSSAQATSLTGLIEFATNGSGSTGTAVWDTGAQSFWDLFVTNDGEDGEFINDPSTRNIDFELTEGIHTFTIYGDGRSFLANQSHYGLNLFFNGETANPGISVFGALARSTDSDPTFSANSSGSTRGLDGSIVPGSGTLSFIDGLTTVTLTDYIYQAANVQQKNRVSEFSIGPNDYWDMVGQFTLNVETLNLDTTSVPEPVSVLGLLTVGAFGAGATLKRNKKQQA</sequence>
<keyword evidence="1" id="KW-0732">Signal</keyword>
<dbReference type="InterPro" id="IPR013424">
    <property type="entry name" value="Ice-binding_C"/>
</dbReference>
<evidence type="ECO:0000313" key="2">
    <source>
        <dbReference type="EMBL" id="AOY80208.1"/>
    </source>
</evidence>
<evidence type="ECO:0000313" key="3">
    <source>
        <dbReference type="Proteomes" id="UP000176944"/>
    </source>
</evidence>